<evidence type="ECO:0000313" key="12">
    <source>
        <dbReference type="EMBL" id="WZL75229.1"/>
    </source>
</evidence>
<evidence type="ECO:0000256" key="5">
    <source>
        <dbReference type="ARBA" id="ARBA00022723"/>
    </source>
</evidence>
<protein>
    <recommendedName>
        <fullName evidence="10">Pyrophosphate--fructose 6-phosphate 1-phosphotransferase</fullName>
        <ecNumber evidence="10">2.7.1.90</ecNumber>
    </recommendedName>
    <alternativeName>
        <fullName evidence="10">6-phosphofructokinase, pyrophosphate dependent</fullName>
    </alternativeName>
    <alternativeName>
        <fullName evidence="10">PPi-dependent phosphofructokinase</fullName>
        <shortName evidence="10">PPi-PFK</shortName>
    </alternativeName>
    <alternativeName>
        <fullName evidence="10">Pyrophosphate-dependent 6-phosphofructose-1-kinase</fullName>
    </alternativeName>
</protein>
<feature type="binding site" evidence="10">
    <location>
        <position position="14"/>
    </location>
    <ligand>
        <name>diphosphate</name>
        <dbReference type="ChEBI" id="CHEBI:33019"/>
    </ligand>
</feature>
<feature type="binding site" evidence="10">
    <location>
        <begin position="187"/>
        <end position="189"/>
    </location>
    <ligand>
        <name>substrate</name>
    </ligand>
</feature>
<gene>
    <name evidence="10 12" type="primary">pfp</name>
    <name evidence="12" type="ORF">QBE54_06395</name>
</gene>
<dbReference type="PIRSF" id="PIRSF036482">
    <property type="entry name" value="PPi_PFK_TM0289"/>
    <property type="match status" value="1"/>
</dbReference>
<comment type="catalytic activity">
    <reaction evidence="9 10">
        <text>beta-D-fructose 6-phosphate + diphosphate = beta-D-fructose 1,6-bisphosphate + phosphate + H(+)</text>
        <dbReference type="Rhea" id="RHEA:13613"/>
        <dbReference type="ChEBI" id="CHEBI:15378"/>
        <dbReference type="ChEBI" id="CHEBI:32966"/>
        <dbReference type="ChEBI" id="CHEBI:33019"/>
        <dbReference type="ChEBI" id="CHEBI:43474"/>
        <dbReference type="ChEBI" id="CHEBI:57634"/>
        <dbReference type="EC" id="2.7.1.90"/>
    </reaction>
</comment>
<evidence type="ECO:0000256" key="3">
    <source>
        <dbReference type="ARBA" id="ARBA00022490"/>
    </source>
</evidence>
<evidence type="ECO:0000256" key="1">
    <source>
        <dbReference type="ARBA" id="ARBA00001946"/>
    </source>
</evidence>
<comment type="cofactor">
    <cofactor evidence="1 10">
        <name>Mg(2+)</name>
        <dbReference type="ChEBI" id="CHEBI:18420"/>
    </cofactor>
</comment>
<dbReference type="SUPFAM" id="SSF53784">
    <property type="entry name" value="Phosphofructokinase"/>
    <property type="match status" value="1"/>
</dbReference>
<dbReference type="Gene3D" id="3.40.50.460">
    <property type="entry name" value="Phosphofructokinase domain"/>
    <property type="match status" value="1"/>
</dbReference>
<evidence type="ECO:0000313" key="13">
    <source>
        <dbReference type="Proteomes" id="UP001461341"/>
    </source>
</evidence>
<dbReference type="InterPro" id="IPR011403">
    <property type="entry name" value="PPi-PFK_TM0289"/>
</dbReference>
<evidence type="ECO:0000256" key="2">
    <source>
        <dbReference type="ARBA" id="ARBA00003138"/>
    </source>
</evidence>
<evidence type="ECO:0000256" key="10">
    <source>
        <dbReference type="HAMAP-Rule" id="MF_01979"/>
    </source>
</evidence>
<dbReference type="PRINTS" id="PR00476">
    <property type="entry name" value="PHFRCTKINASE"/>
</dbReference>
<evidence type="ECO:0000259" key="11">
    <source>
        <dbReference type="Pfam" id="PF00365"/>
    </source>
</evidence>
<feature type="binding site" evidence="10">
    <location>
        <position position="248"/>
    </location>
    <ligand>
        <name>substrate</name>
    </ligand>
</feature>
<dbReference type="Pfam" id="PF00365">
    <property type="entry name" value="PFK"/>
    <property type="match status" value="1"/>
</dbReference>
<dbReference type="EC" id="2.7.1.90" evidence="10"/>
<comment type="pathway">
    <text evidence="10">Carbohydrate degradation; glycolysis; D-glyceraldehyde 3-phosphate and glycerone phosphate from D-glucose: step 3/4.</text>
</comment>
<dbReference type="HAMAP" id="MF_01979">
    <property type="entry name" value="Phosphofructokinase_II_Short"/>
    <property type="match status" value="1"/>
</dbReference>
<dbReference type="PANTHER" id="PTHR43650">
    <property type="entry name" value="PYROPHOSPHATE--FRUCTOSE 6-PHOSPHATE 1-PHOSPHOTRANSFERASE"/>
    <property type="match status" value="1"/>
</dbReference>
<keyword evidence="4 10" id="KW-0808">Transferase</keyword>
<sequence>MEHKKRLGILVGGGPAPGINGVIGSVAIAANLRGLEVIGIYDGFKWISSSSFDPVQHTVKLEIKDVSRIHLQGGSILRTARDSLVKGGKIDSEKVANVRKAMKTLGISYLVTIGGDDTAYSASILDSEMQGALLTAHVPKTIDNDLPLPGNMPTFGFQTARDLATQLVKNLMEDAKTTNRWYFVVMMGRSAGHLALGVGKSAGATLTIIPEEFGQQTIRVEDVCDILEGAMLKRRLLGRKDGVAVIAEGVALKFGSVEEIEQILGKPIPRDPHGHVRLAEVPLGELLKSEIERRFNERGEKITIVTKDIGYELRCAPPNAFDIEYTRELGFGAVEYLLSNEYSLKNQQKGALISIFEGKLNPIPFEQIRDPQTGRTKVRTVDINSYSYRVARSFMIRLEKEDLEDPNTLDKLASLSGLSKDAFKKKFQKATEW</sequence>
<dbReference type="PANTHER" id="PTHR43650:SF1">
    <property type="entry name" value="PYROPHOSPHATE--FRUCTOSE 6-PHOSPHATE 1-PHOSPHOTRANSFERASE SUBUNIT BETA 2"/>
    <property type="match status" value="1"/>
</dbReference>
<feature type="binding site" evidence="10">
    <location>
        <begin position="311"/>
        <end position="314"/>
    </location>
    <ligand>
        <name>substrate</name>
    </ligand>
</feature>
<dbReference type="InterPro" id="IPR022953">
    <property type="entry name" value="ATP_PFK"/>
</dbReference>
<feature type="binding site" evidence="10">
    <location>
        <begin position="141"/>
        <end position="143"/>
    </location>
    <ligand>
        <name>substrate</name>
    </ligand>
</feature>
<comment type="activity regulation">
    <text evidence="10">Non-allosteric.</text>
</comment>
<keyword evidence="5 10" id="KW-0479">Metal-binding</keyword>
<comment type="subunit">
    <text evidence="10">Homodimer.</text>
</comment>
<dbReference type="EMBL" id="CP121689">
    <property type="protein sequence ID" value="WZL75229.1"/>
    <property type="molecule type" value="Genomic_DNA"/>
</dbReference>
<feature type="site" description="Important for catalytic activity and substrate specificity; stabilizes the transition state when the phosphoryl donor is PPi; prevents ATP from binding by mimicking the alpha-phosphate group of ATP" evidence="10">
    <location>
        <position position="117"/>
    </location>
</feature>
<comment type="similarity">
    <text evidence="10">Belongs to the phosphofructokinase type A (PFKA) family. PPi-dependent PFK group II subfamily. Clade 'Short' sub-subfamily.</text>
</comment>
<feature type="domain" description="Phosphofructokinase" evidence="11">
    <location>
        <begin position="6"/>
        <end position="336"/>
    </location>
</feature>
<comment type="subcellular location">
    <subcellularLocation>
        <location evidence="10">Cytoplasm</location>
    </subcellularLocation>
</comment>
<name>A0ABZ2YBU3_9BACT</name>
<feature type="site" description="Important for catalytic activity; stabilizes the transition state when the phosphoryl donor is PPi" evidence="10">
    <location>
        <position position="140"/>
    </location>
</feature>
<evidence type="ECO:0000256" key="6">
    <source>
        <dbReference type="ARBA" id="ARBA00022777"/>
    </source>
</evidence>
<accession>A0ABZ2YBU3</accession>
<dbReference type="RefSeq" id="WP_369017375.1">
    <property type="nucleotide sequence ID" value="NZ_CP121689.1"/>
</dbReference>
<keyword evidence="3 10" id="KW-0963">Cytoplasm</keyword>
<keyword evidence="13" id="KW-1185">Reference proteome</keyword>
<proteinExistence type="inferred from homology"/>
<dbReference type="InterPro" id="IPR054846">
    <property type="entry name" value="PFKA_PPi_Ttgales"/>
</dbReference>
<keyword evidence="8 10" id="KW-0324">Glycolysis</keyword>
<reference evidence="12 13" key="1">
    <citation type="submission" date="2023-03" db="EMBL/GenBank/DDBJ databases">
        <title>Novel Species.</title>
        <authorList>
            <person name="Ma S."/>
        </authorList>
    </citation>
    <scope>NUCLEOTIDE SEQUENCE [LARGE SCALE GENOMIC DNA]</scope>
    <source>
        <strain evidence="12 13">B11</strain>
    </source>
</reference>
<dbReference type="Gene3D" id="3.40.50.450">
    <property type="match status" value="1"/>
</dbReference>
<keyword evidence="7 10" id="KW-0460">Magnesium</keyword>
<dbReference type="InterPro" id="IPR000023">
    <property type="entry name" value="Phosphofructokinase_dom"/>
</dbReference>
<keyword evidence="6 10" id="KW-0418">Kinase</keyword>
<feature type="binding site" evidence="10">
    <location>
        <position position="116"/>
    </location>
    <ligand>
        <name>Mg(2+)</name>
        <dbReference type="ChEBI" id="CHEBI:18420"/>
        <note>catalytic</note>
    </ligand>
</feature>
<organism evidence="12 13">
    <name type="scientific">Thermatribacter velox</name>
    <dbReference type="NCBI Taxonomy" id="3039681"/>
    <lineage>
        <taxon>Bacteria</taxon>
        <taxon>Pseudomonadati</taxon>
        <taxon>Atribacterota</taxon>
        <taxon>Atribacteria</taxon>
        <taxon>Atribacterales</taxon>
        <taxon>Thermatribacteraceae</taxon>
        <taxon>Thermatribacter</taxon>
    </lineage>
</organism>
<comment type="function">
    <text evidence="2 10">Catalyzes the phosphorylation of D-fructose 6-phosphate, the first committing step of glycolysis. Uses inorganic phosphate (PPi) as phosphoryl donor instead of ATP like common ATP-dependent phosphofructokinases (ATP-PFKs), which renders the reaction reversible, and can thus function both in glycolysis and gluconeogenesis. Consistently, PPi-PFK can replace the enzymes of both the forward (ATP-PFK) and reverse (fructose-bisphosphatase (FBPase)) reactions.</text>
</comment>
<evidence type="ECO:0000256" key="7">
    <source>
        <dbReference type="ARBA" id="ARBA00022842"/>
    </source>
</evidence>
<evidence type="ECO:0000256" key="4">
    <source>
        <dbReference type="ARBA" id="ARBA00022679"/>
    </source>
</evidence>
<evidence type="ECO:0000256" key="9">
    <source>
        <dbReference type="ARBA" id="ARBA00048072"/>
    </source>
</evidence>
<dbReference type="InterPro" id="IPR035966">
    <property type="entry name" value="PKF_sf"/>
</dbReference>
<feature type="active site" description="Proton acceptor" evidence="10">
    <location>
        <position position="143"/>
    </location>
</feature>
<dbReference type="Proteomes" id="UP001461341">
    <property type="component" value="Chromosome"/>
</dbReference>
<dbReference type="NCBIfam" id="NF041103">
    <property type="entry name" value="PFKA_PPi_Ttgales"/>
    <property type="match status" value="1"/>
</dbReference>
<evidence type="ECO:0000256" key="8">
    <source>
        <dbReference type="ARBA" id="ARBA00023152"/>
    </source>
</evidence>